<comment type="caution">
    <text evidence="1">The sequence shown here is derived from an EMBL/GenBank/DDBJ whole genome shotgun (WGS) entry which is preliminary data.</text>
</comment>
<dbReference type="InterPro" id="IPR036047">
    <property type="entry name" value="F-box-like_dom_sf"/>
</dbReference>
<gene>
    <name evidence="1" type="ORF">MSAN_00147100</name>
</gene>
<dbReference type="Proteomes" id="UP000623467">
    <property type="component" value="Unassembled WGS sequence"/>
</dbReference>
<dbReference type="AlphaFoldDB" id="A0A8H6ZDY7"/>
<protein>
    <submittedName>
        <fullName evidence="1">Putative f-box domain protein</fullName>
    </submittedName>
</protein>
<dbReference type="OrthoDB" id="2949637at2759"/>
<evidence type="ECO:0000313" key="2">
    <source>
        <dbReference type="Proteomes" id="UP000623467"/>
    </source>
</evidence>
<keyword evidence="2" id="KW-1185">Reference proteome</keyword>
<dbReference type="EMBL" id="JACAZH010000001">
    <property type="protein sequence ID" value="KAF7377268.1"/>
    <property type="molecule type" value="Genomic_DNA"/>
</dbReference>
<accession>A0A8H6ZDY7</accession>
<sequence>MSIAQITVISSPELLEHTLVQLSLRDLLVTAPLVSKTWQAITLTPTLQRLLFFQPDTSSGRAENPLLVELFAPFFVPGGPNRWTWPNFEAIKSMPWSKAPEAFKRPEASWRRMLVTQSPARRLVITERCHAQKPVISCAEQSWMIPVFAWVSSTTWSCHLLIGLHRHFSFAGPIARTAEMKLPSTLFTRLSVVWTCVAAEIPINDSTAMQTIPSKSNLERRFGYDGDLKRYSLLIELNTLNVRIFLRVYIILCTPSNF</sequence>
<organism evidence="1 2">
    <name type="scientific">Mycena sanguinolenta</name>
    <dbReference type="NCBI Taxonomy" id="230812"/>
    <lineage>
        <taxon>Eukaryota</taxon>
        <taxon>Fungi</taxon>
        <taxon>Dikarya</taxon>
        <taxon>Basidiomycota</taxon>
        <taxon>Agaricomycotina</taxon>
        <taxon>Agaricomycetes</taxon>
        <taxon>Agaricomycetidae</taxon>
        <taxon>Agaricales</taxon>
        <taxon>Marasmiineae</taxon>
        <taxon>Mycenaceae</taxon>
        <taxon>Mycena</taxon>
    </lineage>
</organism>
<reference evidence="1" key="1">
    <citation type="submission" date="2020-05" db="EMBL/GenBank/DDBJ databases">
        <title>Mycena genomes resolve the evolution of fungal bioluminescence.</title>
        <authorList>
            <person name="Tsai I.J."/>
        </authorList>
    </citation>
    <scope>NUCLEOTIDE SEQUENCE</scope>
    <source>
        <strain evidence="1">160909Yilan</strain>
    </source>
</reference>
<evidence type="ECO:0000313" key="1">
    <source>
        <dbReference type="EMBL" id="KAF7377268.1"/>
    </source>
</evidence>
<proteinExistence type="predicted"/>
<name>A0A8H6ZDY7_9AGAR</name>
<dbReference type="SUPFAM" id="SSF81383">
    <property type="entry name" value="F-box domain"/>
    <property type="match status" value="1"/>
</dbReference>